<proteinExistence type="predicted"/>
<accession>A0A2M8WTI2</accession>
<dbReference type="RefSeq" id="WP_100349734.1">
    <property type="nucleotide sequence ID" value="NZ_PGTZ01000007.1"/>
</dbReference>
<feature type="region of interest" description="Disordered" evidence="1">
    <location>
        <begin position="79"/>
        <end position="125"/>
    </location>
</feature>
<evidence type="ECO:0000256" key="1">
    <source>
        <dbReference type="SAM" id="MobiDB-lite"/>
    </source>
</evidence>
<dbReference type="AlphaFoldDB" id="A0A2M8WTI2"/>
<dbReference type="EMBL" id="PGTZ01000007">
    <property type="protein sequence ID" value="PJI94156.1"/>
    <property type="molecule type" value="Genomic_DNA"/>
</dbReference>
<evidence type="ECO:0000313" key="2">
    <source>
        <dbReference type="EMBL" id="PJI94156.1"/>
    </source>
</evidence>
<keyword evidence="3" id="KW-1185">Reference proteome</keyword>
<name>A0A2M8WTI2_9MICO</name>
<comment type="caution">
    <text evidence="2">The sequence shown here is derived from an EMBL/GenBank/DDBJ whole genome shotgun (WGS) entry which is preliminary data.</text>
</comment>
<protein>
    <submittedName>
        <fullName evidence="2">Uncharacterized protein</fullName>
    </submittedName>
</protein>
<reference evidence="2 3" key="1">
    <citation type="submission" date="2017-11" db="EMBL/GenBank/DDBJ databases">
        <title>Genomic Encyclopedia of Archaeal and Bacterial Type Strains, Phase II (KMG-II): From Individual Species to Whole Genera.</title>
        <authorList>
            <person name="Goeker M."/>
        </authorList>
    </citation>
    <scope>NUCLEOTIDE SEQUENCE [LARGE SCALE GENOMIC DNA]</scope>
    <source>
        <strain evidence="2 3">DSM 22413</strain>
    </source>
</reference>
<sequence>MAQHEDWATPSEADSVRGVLGAFADAAGDPGQLDARLEVVRAGARHRVRVRRTAKAAATGGTACVLVGAIVAGVAQGAPWRSDPVVPAGSPSAVSTPDRPGPTPTGTSRATPTQSPSATSNAVPVGAADQARVAAVVDHHAWAIDDERFVDAYTDFAPTMRSKVGAEQAWATQIAGVTWTGWEVGAATSSDDGFRATVETARTGDSSVGGTCHVWTKDYTFVASGSTLKIASVTDVGQPVACGASAPEAPKAPRQAWDTVTAHTENGYVSPYWADDAADGAFTCGAPVSGMLDLRSDKYVSTVSGTFGPGSGEAAGGLVTDVDVTRLAADNGAVTWGRPAVVLTQGGRIVDFGQWGWNQATVDGDKGIVRGKAVTQSTGAWETSSFCTPTGVSMIGRPTASTPRHAAGTYLAYFVSWYSDAGSSGHDWAVSDAFPVTVGQDGKVTSPVAGH</sequence>
<dbReference type="Proteomes" id="UP000231586">
    <property type="component" value="Unassembled WGS sequence"/>
</dbReference>
<dbReference type="OrthoDB" id="9812068at2"/>
<organism evidence="2 3">
    <name type="scientific">Luteimicrobium subarcticum</name>
    <dbReference type="NCBI Taxonomy" id="620910"/>
    <lineage>
        <taxon>Bacteria</taxon>
        <taxon>Bacillati</taxon>
        <taxon>Actinomycetota</taxon>
        <taxon>Actinomycetes</taxon>
        <taxon>Micrococcales</taxon>
        <taxon>Luteimicrobium</taxon>
    </lineage>
</organism>
<feature type="compositionally biased region" description="Low complexity" evidence="1">
    <location>
        <begin position="104"/>
        <end position="113"/>
    </location>
</feature>
<gene>
    <name evidence="2" type="ORF">CLV34_1643</name>
</gene>
<evidence type="ECO:0000313" key="3">
    <source>
        <dbReference type="Proteomes" id="UP000231586"/>
    </source>
</evidence>